<dbReference type="PANTHER" id="PTHR21661">
    <property type="entry name" value="EPOXIDE HYDROLASE 1-RELATED"/>
    <property type="match status" value="1"/>
</dbReference>
<dbReference type="InterPro" id="IPR029058">
    <property type="entry name" value="AB_hydrolase_fold"/>
</dbReference>
<dbReference type="Proteomes" id="UP000807342">
    <property type="component" value="Unassembled WGS sequence"/>
</dbReference>
<sequence length="372" mass="41185">MEALVKNTILPAHPEYVGLGNSFGIDLDALKNLQNTWTSKYSWAAEQTKFNQLKQYTATIEGLTIHFIHEKSGQPDSIPLLLNHGWPSSFQDFVPLIPGLKSVSTTPSGKNVSFNVVIPSLPGFMFSSAPPQNWTLQDTARVFNTLMTEVLGYKTYAAYGTDWGCVIAYTLYSKYTTSLRALALDYLPFFPLSRDQLAAEGITLNAFGERAYEIYEHALATGTGYFVEQNTEPNTIGLALYDNPVGQLAWIGSKISIWSDPRAGTNGSLINPETTLTTVSLYYLTQCFVSSVFTYAQNPNGFMTTYSKANTDAPLLFSAFQFNNQYWPKEVVAMVGNLVSYTEHDFGGHFSALDNPSGLLSDLRKIGDYFKA</sequence>
<evidence type="ECO:0000256" key="1">
    <source>
        <dbReference type="ARBA" id="ARBA00010088"/>
    </source>
</evidence>
<keyword evidence="3" id="KW-0378">Hydrolase</keyword>
<dbReference type="OrthoDB" id="7130006at2759"/>
<name>A0A9P6C197_9AGAR</name>
<dbReference type="InterPro" id="IPR016292">
    <property type="entry name" value="Epoxide_hydrolase"/>
</dbReference>
<evidence type="ECO:0000313" key="6">
    <source>
        <dbReference type="EMBL" id="KAF9445163.1"/>
    </source>
</evidence>
<dbReference type="PRINTS" id="PR00412">
    <property type="entry name" value="EPOXHYDRLASE"/>
</dbReference>
<proteinExistence type="inferred from homology"/>
<evidence type="ECO:0000259" key="5">
    <source>
        <dbReference type="Pfam" id="PF06441"/>
    </source>
</evidence>
<feature type="domain" description="Epoxide hydrolase N-terminal" evidence="5">
    <location>
        <begin position="5"/>
        <end position="93"/>
    </location>
</feature>
<feature type="active site" description="Proton donor" evidence="4">
    <location>
        <position position="295"/>
    </location>
</feature>
<evidence type="ECO:0000256" key="3">
    <source>
        <dbReference type="ARBA" id="ARBA00022801"/>
    </source>
</evidence>
<dbReference type="EMBL" id="MU151320">
    <property type="protein sequence ID" value="KAF9445163.1"/>
    <property type="molecule type" value="Genomic_DNA"/>
</dbReference>
<reference evidence="6" key="1">
    <citation type="submission" date="2020-11" db="EMBL/GenBank/DDBJ databases">
        <authorList>
            <consortium name="DOE Joint Genome Institute"/>
            <person name="Ahrendt S."/>
            <person name="Riley R."/>
            <person name="Andreopoulos W."/>
            <person name="Labutti K."/>
            <person name="Pangilinan J."/>
            <person name="Ruiz-Duenas F.J."/>
            <person name="Barrasa J.M."/>
            <person name="Sanchez-Garcia M."/>
            <person name="Camarero S."/>
            <person name="Miyauchi S."/>
            <person name="Serrano A."/>
            <person name="Linde D."/>
            <person name="Babiker R."/>
            <person name="Drula E."/>
            <person name="Ayuso-Fernandez I."/>
            <person name="Pacheco R."/>
            <person name="Padilla G."/>
            <person name="Ferreira P."/>
            <person name="Barriuso J."/>
            <person name="Kellner H."/>
            <person name="Castanera R."/>
            <person name="Alfaro M."/>
            <person name="Ramirez L."/>
            <person name="Pisabarro A.G."/>
            <person name="Kuo A."/>
            <person name="Tritt A."/>
            <person name="Lipzen A."/>
            <person name="He G."/>
            <person name="Yan M."/>
            <person name="Ng V."/>
            <person name="Cullen D."/>
            <person name="Martin F."/>
            <person name="Rosso M.-N."/>
            <person name="Henrissat B."/>
            <person name="Hibbett D."/>
            <person name="Martinez A.T."/>
            <person name="Grigoriev I.V."/>
        </authorList>
    </citation>
    <scope>NUCLEOTIDE SEQUENCE</scope>
    <source>
        <strain evidence="6">MF-IS2</strain>
    </source>
</reference>
<protein>
    <submittedName>
        <fullName evidence="6">Alpha/beta-hydrolase</fullName>
    </submittedName>
</protein>
<evidence type="ECO:0000256" key="2">
    <source>
        <dbReference type="ARBA" id="ARBA00022797"/>
    </source>
</evidence>
<dbReference type="InterPro" id="IPR000639">
    <property type="entry name" value="Epox_hydrolase-like"/>
</dbReference>
<dbReference type="GO" id="GO:0004301">
    <property type="term" value="F:epoxide hydrolase activity"/>
    <property type="evidence" value="ECO:0007669"/>
    <property type="project" value="TreeGrafter"/>
</dbReference>
<organism evidence="6 7">
    <name type="scientific">Macrolepiota fuliginosa MF-IS2</name>
    <dbReference type="NCBI Taxonomy" id="1400762"/>
    <lineage>
        <taxon>Eukaryota</taxon>
        <taxon>Fungi</taxon>
        <taxon>Dikarya</taxon>
        <taxon>Basidiomycota</taxon>
        <taxon>Agaricomycotina</taxon>
        <taxon>Agaricomycetes</taxon>
        <taxon>Agaricomycetidae</taxon>
        <taxon>Agaricales</taxon>
        <taxon>Agaricineae</taxon>
        <taxon>Agaricaceae</taxon>
        <taxon>Macrolepiota</taxon>
    </lineage>
</organism>
<gene>
    <name evidence="6" type="ORF">P691DRAFT_795825</name>
</gene>
<evidence type="ECO:0000313" key="7">
    <source>
        <dbReference type="Proteomes" id="UP000807342"/>
    </source>
</evidence>
<dbReference type="Pfam" id="PF06441">
    <property type="entry name" value="EHN"/>
    <property type="match status" value="1"/>
</dbReference>
<dbReference type="Gene3D" id="3.40.50.1820">
    <property type="entry name" value="alpha/beta hydrolase"/>
    <property type="match status" value="1"/>
</dbReference>
<comment type="similarity">
    <text evidence="1">Belongs to the peptidase S33 family.</text>
</comment>
<dbReference type="PIRSF" id="PIRSF001112">
    <property type="entry name" value="Epoxide_hydrolase"/>
    <property type="match status" value="1"/>
</dbReference>
<feature type="active site" description="Nucleophile" evidence="4">
    <location>
        <position position="162"/>
    </location>
</feature>
<dbReference type="PANTHER" id="PTHR21661:SF35">
    <property type="entry name" value="EPOXIDE HYDROLASE"/>
    <property type="match status" value="1"/>
</dbReference>
<feature type="active site" description="Proton acceptor" evidence="4">
    <location>
        <position position="349"/>
    </location>
</feature>
<keyword evidence="2" id="KW-0058">Aromatic hydrocarbons catabolism</keyword>
<comment type="caution">
    <text evidence="6">The sequence shown here is derived from an EMBL/GenBank/DDBJ whole genome shotgun (WGS) entry which is preliminary data.</text>
</comment>
<dbReference type="SUPFAM" id="SSF53474">
    <property type="entry name" value="alpha/beta-Hydrolases"/>
    <property type="match status" value="1"/>
</dbReference>
<keyword evidence="7" id="KW-1185">Reference proteome</keyword>
<dbReference type="InterPro" id="IPR010497">
    <property type="entry name" value="Epoxide_hydro_N"/>
</dbReference>
<dbReference type="GO" id="GO:0097176">
    <property type="term" value="P:epoxide metabolic process"/>
    <property type="evidence" value="ECO:0007669"/>
    <property type="project" value="TreeGrafter"/>
</dbReference>
<accession>A0A9P6C197</accession>
<evidence type="ECO:0000256" key="4">
    <source>
        <dbReference type="PIRSR" id="PIRSR001112-1"/>
    </source>
</evidence>
<dbReference type="AlphaFoldDB" id="A0A9P6C197"/>